<accession>A0AAD5X2P8</accession>
<comment type="caution">
    <text evidence="8">The sequence shown here is derived from an EMBL/GenBank/DDBJ whole genome shotgun (WGS) entry which is preliminary data.</text>
</comment>
<keyword evidence="4" id="KW-0862">Zinc</keyword>
<feature type="domain" description="C2H2-type" evidence="7">
    <location>
        <begin position="50"/>
        <end position="72"/>
    </location>
</feature>
<feature type="domain" description="C2H2-type" evidence="7">
    <location>
        <begin position="115"/>
        <end position="137"/>
    </location>
</feature>
<dbReference type="GO" id="GO:0003676">
    <property type="term" value="F:nucleic acid binding"/>
    <property type="evidence" value="ECO:0007669"/>
    <property type="project" value="InterPro"/>
</dbReference>
<dbReference type="EMBL" id="JADGJD010000878">
    <property type="protein sequence ID" value="KAJ3047917.1"/>
    <property type="molecule type" value="Genomic_DNA"/>
</dbReference>
<organism evidence="8 9">
    <name type="scientific">Rhizophlyctis rosea</name>
    <dbReference type="NCBI Taxonomy" id="64517"/>
    <lineage>
        <taxon>Eukaryota</taxon>
        <taxon>Fungi</taxon>
        <taxon>Fungi incertae sedis</taxon>
        <taxon>Chytridiomycota</taxon>
        <taxon>Chytridiomycota incertae sedis</taxon>
        <taxon>Chytridiomycetes</taxon>
        <taxon>Rhizophlyctidales</taxon>
        <taxon>Rhizophlyctidaceae</taxon>
        <taxon>Rhizophlyctis</taxon>
    </lineage>
</organism>
<feature type="compositionally biased region" description="Low complexity" evidence="6">
    <location>
        <begin position="159"/>
        <end position="177"/>
    </location>
</feature>
<evidence type="ECO:0000313" key="8">
    <source>
        <dbReference type="EMBL" id="KAJ3047917.1"/>
    </source>
</evidence>
<protein>
    <recommendedName>
        <fullName evidence="7">C2H2-type domain-containing protein</fullName>
    </recommendedName>
</protein>
<dbReference type="PANTHER" id="PTHR13182">
    <property type="entry name" value="ZINC FINGER PROTEIN 622"/>
    <property type="match status" value="1"/>
</dbReference>
<dbReference type="InterPro" id="IPR003604">
    <property type="entry name" value="Matrin/U1-like-C_Znf_C2H2"/>
</dbReference>
<name>A0AAD5X2P8_9FUNG</name>
<evidence type="ECO:0000256" key="2">
    <source>
        <dbReference type="ARBA" id="ARBA00022723"/>
    </source>
</evidence>
<dbReference type="InterPro" id="IPR013087">
    <property type="entry name" value="Znf_C2H2_type"/>
</dbReference>
<feature type="region of interest" description="Disordered" evidence="6">
    <location>
        <begin position="15"/>
        <end position="40"/>
    </location>
</feature>
<dbReference type="PROSITE" id="PS00028">
    <property type="entry name" value="ZINC_FINGER_C2H2_1"/>
    <property type="match status" value="2"/>
</dbReference>
<dbReference type="SMART" id="SM00451">
    <property type="entry name" value="ZnF_U1"/>
    <property type="match status" value="2"/>
</dbReference>
<evidence type="ECO:0000256" key="1">
    <source>
        <dbReference type="ARBA" id="ARBA00022517"/>
    </source>
</evidence>
<comment type="similarity">
    <text evidence="5">Belongs to the REI1 family.</text>
</comment>
<dbReference type="Proteomes" id="UP001212841">
    <property type="component" value="Unassembled WGS sequence"/>
</dbReference>
<dbReference type="Gene3D" id="3.30.160.60">
    <property type="entry name" value="Classic Zinc Finger"/>
    <property type="match status" value="1"/>
</dbReference>
<evidence type="ECO:0000313" key="9">
    <source>
        <dbReference type="Proteomes" id="UP001212841"/>
    </source>
</evidence>
<dbReference type="SMART" id="SM00355">
    <property type="entry name" value="ZnF_C2H2"/>
    <property type="match status" value="2"/>
</dbReference>
<sequence length="177" mass="19144">MAHLDIETASVLSDTASDFSEASTAPGHPHNASLNTSTNPTPNRTHLYTCLACHVAFHTADQQRDHMRTDWHRYNLKRKVADLPPIPLETFAAKLKQQAVKREDEAREREFVKGCDVCGKEYGSEGAYTTHMASKKHKEAVAKAANGSTKPSTTSKKQPAVVSSPASTPTAPSSSSA</sequence>
<dbReference type="InterPro" id="IPR036236">
    <property type="entry name" value="Znf_C2H2_sf"/>
</dbReference>
<dbReference type="InterPro" id="IPR040025">
    <property type="entry name" value="Znf622/Rei1/Reh1"/>
</dbReference>
<dbReference type="GO" id="GO:0030687">
    <property type="term" value="C:preribosome, large subunit precursor"/>
    <property type="evidence" value="ECO:0007669"/>
    <property type="project" value="TreeGrafter"/>
</dbReference>
<dbReference type="AlphaFoldDB" id="A0AAD5X2P8"/>
<feature type="compositionally biased region" description="Polar residues" evidence="6">
    <location>
        <begin position="146"/>
        <end position="157"/>
    </location>
</feature>
<dbReference type="Pfam" id="PF12171">
    <property type="entry name" value="zf-C2H2_jaz"/>
    <property type="match status" value="1"/>
</dbReference>
<evidence type="ECO:0000256" key="5">
    <source>
        <dbReference type="ARBA" id="ARBA00034126"/>
    </source>
</evidence>
<evidence type="ECO:0000256" key="6">
    <source>
        <dbReference type="SAM" id="MobiDB-lite"/>
    </source>
</evidence>
<keyword evidence="9" id="KW-1185">Reference proteome</keyword>
<keyword evidence="3" id="KW-0863">Zinc-finger</keyword>
<dbReference type="GO" id="GO:0008270">
    <property type="term" value="F:zinc ion binding"/>
    <property type="evidence" value="ECO:0007669"/>
    <property type="project" value="UniProtKB-KW"/>
</dbReference>
<feature type="region of interest" description="Disordered" evidence="6">
    <location>
        <begin position="133"/>
        <end position="177"/>
    </location>
</feature>
<evidence type="ECO:0000256" key="4">
    <source>
        <dbReference type="ARBA" id="ARBA00022833"/>
    </source>
</evidence>
<evidence type="ECO:0000259" key="7">
    <source>
        <dbReference type="PROSITE" id="PS00028"/>
    </source>
</evidence>
<keyword evidence="2" id="KW-0479">Metal-binding</keyword>
<gene>
    <name evidence="8" type="ORF">HK097_011044</name>
</gene>
<keyword evidence="1" id="KW-0690">Ribosome biogenesis</keyword>
<evidence type="ECO:0000256" key="3">
    <source>
        <dbReference type="ARBA" id="ARBA00022771"/>
    </source>
</evidence>
<dbReference type="GO" id="GO:0042273">
    <property type="term" value="P:ribosomal large subunit biogenesis"/>
    <property type="evidence" value="ECO:0007669"/>
    <property type="project" value="TreeGrafter"/>
</dbReference>
<reference evidence="8" key="1">
    <citation type="submission" date="2020-05" db="EMBL/GenBank/DDBJ databases">
        <title>Phylogenomic resolution of chytrid fungi.</title>
        <authorList>
            <person name="Stajich J.E."/>
            <person name="Amses K."/>
            <person name="Simmons R."/>
            <person name="Seto K."/>
            <person name="Myers J."/>
            <person name="Bonds A."/>
            <person name="Quandt C.A."/>
            <person name="Barry K."/>
            <person name="Liu P."/>
            <person name="Grigoriev I."/>
            <person name="Longcore J.E."/>
            <person name="James T.Y."/>
        </authorList>
    </citation>
    <scope>NUCLEOTIDE SEQUENCE</scope>
    <source>
        <strain evidence="8">JEL0318</strain>
    </source>
</reference>
<dbReference type="SUPFAM" id="SSF57667">
    <property type="entry name" value="beta-beta-alpha zinc fingers"/>
    <property type="match status" value="2"/>
</dbReference>
<dbReference type="PANTHER" id="PTHR13182:SF8">
    <property type="entry name" value="CYTOPLASMIC 60S SUBUNIT BIOGENESIS FACTOR ZNF622"/>
    <property type="match status" value="1"/>
</dbReference>
<dbReference type="InterPro" id="IPR022755">
    <property type="entry name" value="Znf_C2H2_jaz"/>
</dbReference>
<proteinExistence type="inferred from homology"/>
<feature type="non-terminal residue" evidence="8">
    <location>
        <position position="177"/>
    </location>
</feature>